<dbReference type="AlphaFoldDB" id="A0A2A6BYF8"/>
<keyword evidence="3" id="KW-1185">Reference proteome</keyword>
<evidence type="ECO:0000256" key="1">
    <source>
        <dbReference type="SAM" id="MobiDB-lite"/>
    </source>
</evidence>
<feature type="compositionally biased region" description="Basic and acidic residues" evidence="1">
    <location>
        <begin position="41"/>
        <end position="56"/>
    </location>
</feature>
<gene>
    <name evidence="2" type="primary">WBGene00283680</name>
</gene>
<organism evidence="2 3">
    <name type="scientific">Pristionchus pacificus</name>
    <name type="common">Parasitic nematode worm</name>
    <dbReference type="NCBI Taxonomy" id="54126"/>
    <lineage>
        <taxon>Eukaryota</taxon>
        <taxon>Metazoa</taxon>
        <taxon>Ecdysozoa</taxon>
        <taxon>Nematoda</taxon>
        <taxon>Chromadorea</taxon>
        <taxon>Rhabditida</taxon>
        <taxon>Rhabditina</taxon>
        <taxon>Diplogasteromorpha</taxon>
        <taxon>Diplogasteroidea</taxon>
        <taxon>Neodiplogasteridae</taxon>
        <taxon>Pristionchus</taxon>
    </lineage>
</organism>
<name>A0A2A6BYF8_PRIPA</name>
<sequence>MNEDWENCDTGDYRGQMVGRSSSDSVPIKPNAHPTVSLRPGDWDRNGNDDRRRELTTRSTAETLKRLRLPYLLSTVFGLSSSNSNCLGLISGLSLGLSLGTLVGGRTTGLEVIARSYPVEAFPRDNRVHALCEIRFDRTASLTWLWGKMGARSINEVDEDEDGDQCSAQESYCHYRTIPEE</sequence>
<evidence type="ECO:0000313" key="2">
    <source>
        <dbReference type="EnsemblMetazoa" id="PPA45311.1"/>
    </source>
</evidence>
<evidence type="ECO:0000313" key="3">
    <source>
        <dbReference type="Proteomes" id="UP000005239"/>
    </source>
</evidence>
<protein>
    <submittedName>
        <fullName evidence="2">Uncharacterized protein</fullName>
    </submittedName>
</protein>
<dbReference type="Proteomes" id="UP000005239">
    <property type="component" value="Unassembled WGS sequence"/>
</dbReference>
<reference evidence="2" key="2">
    <citation type="submission" date="2022-06" db="UniProtKB">
        <authorList>
            <consortium name="EnsemblMetazoa"/>
        </authorList>
    </citation>
    <scope>IDENTIFICATION</scope>
    <source>
        <strain evidence="2">PS312</strain>
    </source>
</reference>
<proteinExistence type="predicted"/>
<feature type="region of interest" description="Disordered" evidence="1">
    <location>
        <begin position="1"/>
        <end position="57"/>
    </location>
</feature>
<reference evidence="3" key="1">
    <citation type="journal article" date="2008" name="Nat. Genet.">
        <title>The Pristionchus pacificus genome provides a unique perspective on nematode lifestyle and parasitism.</title>
        <authorList>
            <person name="Dieterich C."/>
            <person name="Clifton S.W."/>
            <person name="Schuster L.N."/>
            <person name="Chinwalla A."/>
            <person name="Delehaunty K."/>
            <person name="Dinkelacker I."/>
            <person name="Fulton L."/>
            <person name="Fulton R."/>
            <person name="Godfrey J."/>
            <person name="Minx P."/>
            <person name="Mitreva M."/>
            <person name="Roeseler W."/>
            <person name="Tian H."/>
            <person name="Witte H."/>
            <person name="Yang S.P."/>
            <person name="Wilson R.K."/>
            <person name="Sommer R.J."/>
        </authorList>
    </citation>
    <scope>NUCLEOTIDE SEQUENCE [LARGE SCALE GENOMIC DNA]</scope>
    <source>
        <strain evidence="3">PS312</strain>
    </source>
</reference>
<dbReference type="EnsemblMetazoa" id="PPA45311.1">
    <property type="protein sequence ID" value="PPA45311.1"/>
    <property type="gene ID" value="WBGene00283680"/>
</dbReference>
<accession>A0A8R1Z696</accession>
<accession>A0A2A6BYF8</accession>